<dbReference type="InterPro" id="IPR011032">
    <property type="entry name" value="GroES-like_sf"/>
</dbReference>
<evidence type="ECO:0000313" key="3">
    <source>
        <dbReference type="Proteomes" id="UP001172728"/>
    </source>
</evidence>
<dbReference type="SUPFAM" id="SSF50129">
    <property type="entry name" value="GroES-like"/>
    <property type="match status" value="1"/>
</dbReference>
<gene>
    <name evidence="2" type="ORF">QQX09_12885</name>
</gene>
<dbReference type="InterPro" id="IPR052733">
    <property type="entry name" value="Chloroplast_QOR"/>
</dbReference>
<organism evidence="2 3">
    <name type="scientific">Demequina litoralis</name>
    <dbReference type="NCBI Taxonomy" id="3051660"/>
    <lineage>
        <taxon>Bacteria</taxon>
        <taxon>Bacillati</taxon>
        <taxon>Actinomycetota</taxon>
        <taxon>Actinomycetes</taxon>
        <taxon>Micrococcales</taxon>
        <taxon>Demequinaceae</taxon>
        <taxon>Demequina</taxon>
    </lineage>
</organism>
<accession>A0ABT8GDK5</accession>
<evidence type="ECO:0000259" key="1">
    <source>
        <dbReference type="SMART" id="SM00829"/>
    </source>
</evidence>
<dbReference type="SUPFAM" id="SSF51735">
    <property type="entry name" value="NAD(P)-binding Rossmann-fold domains"/>
    <property type="match status" value="1"/>
</dbReference>
<proteinExistence type="predicted"/>
<keyword evidence="3" id="KW-1185">Reference proteome</keyword>
<protein>
    <submittedName>
        <fullName evidence="2">NAD(P)-dependent alcohol dehydrogenase</fullName>
    </submittedName>
</protein>
<dbReference type="CDD" id="cd08267">
    <property type="entry name" value="MDR1"/>
    <property type="match status" value="1"/>
</dbReference>
<name>A0ABT8GDK5_9MICO</name>
<evidence type="ECO:0000313" key="2">
    <source>
        <dbReference type="EMBL" id="MDN4476749.1"/>
    </source>
</evidence>
<reference evidence="2" key="1">
    <citation type="submission" date="2023-06" db="EMBL/GenBank/DDBJ databases">
        <title>Sysu t00192.</title>
        <authorList>
            <person name="Gao L."/>
            <person name="Fang B.-Z."/>
            <person name="Li W.-J."/>
        </authorList>
    </citation>
    <scope>NUCLEOTIDE SEQUENCE</scope>
    <source>
        <strain evidence="2">SYSU T00192</strain>
    </source>
</reference>
<feature type="domain" description="Enoyl reductase (ER)" evidence="1">
    <location>
        <begin position="18"/>
        <end position="326"/>
    </location>
</feature>
<dbReference type="Pfam" id="PF08240">
    <property type="entry name" value="ADH_N"/>
    <property type="match status" value="1"/>
</dbReference>
<dbReference type="SMART" id="SM00829">
    <property type="entry name" value="PKS_ER"/>
    <property type="match status" value="1"/>
</dbReference>
<dbReference type="PANTHER" id="PTHR44013">
    <property type="entry name" value="ZINC-TYPE ALCOHOL DEHYDROGENASE-LIKE PROTEIN C16A3.02C"/>
    <property type="match status" value="1"/>
</dbReference>
<dbReference type="Proteomes" id="UP001172728">
    <property type="component" value="Unassembled WGS sequence"/>
</dbReference>
<dbReference type="RefSeq" id="WP_301135427.1">
    <property type="nucleotide sequence ID" value="NZ_JAUHPW010000011.1"/>
</dbReference>
<dbReference type="InterPro" id="IPR020843">
    <property type="entry name" value="ER"/>
</dbReference>
<dbReference type="Pfam" id="PF13602">
    <property type="entry name" value="ADH_zinc_N_2"/>
    <property type="match status" value="1"/>
</dbReference>
<dbReference type="InterPro" id="IPR036291">
    <property type="entry name" value="NAD(P)-bd_dom_sf"/>
</dbReference>
<sequence>MTAAVPATMRAVAQEAYGGVERLALADVPVPRPGAADVLVRVEAAALNPADVFLMRGEPRVLRLAYGLRRPRRPVRGSDVAGTVVAVGERVTDLRVGDRIFGEARGSLAEYAVAPAAKVAVLPEAVPAATAAAAVMTGLAAMHGLRAARLEPGQTLLVNGASGGIGHLAVQLAAAQGATVTAVCSTRNVGWVGELGAARVVDYTREPVLDLDQRFDVVFDNVGNHALRDMLALVREGGVMLPNSGEPGPDGGGLRRVLRARWLDLVTRRRVVTYLSTADRADLEELGAMLAAGSLRPHIDSVHPLDRAAEAMGRVASRHAAGKVVVEP</sequence>
<dbReference type="InterPro" id="IPR013154">
    <property type="entry name" value="ADH-like_N"/>
</dbReference>
<dbReference type="Gene3D" id="3.40.50.720">
    <property type="entry name" value="NAD(P)-binding Rossmann-like Domain"/>
    <property type="match status" value="1"/>
</dbReference>
<comment type="caution">
    <text evidence="2">The sequence shown here is derived from an EMBL/GenBank/DDBJ whole genome shotgun (WGS) entry which is preliminary data.</text>
</comment>
<dbReference type="Gene3D" id="3.90.180.10">
    <property type="entry name" value="Medium-chain alcohol dehydrogenases, catalytic domain"/>
    <property type="match status" value="1"/>
</dbReference>
<dbReference type="EMBL" id="JAUHPW010000011">
    <property type="protein sequence ID" value="MDN4476749.1"/>
    <property type="molecule type" value="Genomic_DNA"/>
</dbReference>
<dbReference type="PANTHER" id="PTHR44013:SF1">
    <property type="entry name" value="ZINC-TYPE ALCOHOL DEHYDROGENASE-LIKE PROTEIN C16A3.02C"/>
    <property type="match status" value="1"/>
</dbReference>